<dbReference type="AlphaFoldDB" id="A0A1W0WME5"/>
<dbReference type="EMBL" id="MTYJ01000075">
    <property type="protein sequence ID" value="OQV16374.1"/>
    <property type="molecule type" value="Genomic_DNA"/>
</dbReference>
<evidence type="ECO:0000256" key="3">
    <source>
        <dbReference type="PROSITE-ProRule" id="PRU00175"/>
    </source>
</evidence>
<dbReference type="Proteomes" id="UP000192578">
    <property type="component" value="Unassembled WGS sequence"/>
</dbReference>
<dbReference type="PANTHER" id="PTHR23285">
    <property type="entry name" value="RING FINGER AND KH DOMAIN CONTAINING PROTEIN 1"/>
    <property type="match status" value="1"/>
</dbReference>
<accession>A0A1W0WME5</accession>
<dbReference type="GO" id="GO:0008270">
    <property type="term" value="F:zinc ion binding"/>
    <property type="evidence" value="ECO:0007669"/>
    <property type="project" value="UniProtKB-KW"/>
</dbReference>
<evidence type="ECO:0000256" key="1">
    <source>
        <dbReference type="ARBA" id="ARBA00022771"/>
    </source>
</evidence>
<dbReference type="OrthoDB" id="66726at2759"/>
<sequence>MTFRPPDLDSIVDRDELERIISKMDTDEMEQWLRGMESGVVGMCLSGREPGEPTRLRAVIEDPDRTSWKEELRLLNVARRPNEVLRKKSDFVLSLPLTYQDLRLLSENHFHRGKELNLVCEGMFGVMVFPISVSTTGQQDTQLHFGFLNLPINRPGVRNDLEGHIRAEMTEARRMAGSSKMLYMAVSTAETLIARYGSSRYLQNVQTASENPGVKCFANVSEFQRDAISGQLYQLSTRLFVLYGNDSDALREAAHCLKLTQQDVTVKVADWERLLLHQELLLDKVKHGIRVAILPNSTVPEDVFTVTLIGPKLDVKKALARISSLGLILEYKDGSLSTGLRQLSETVPFSQEGPLTSNFMRRELLMTNGPYTSNGVPEPSSVSTSTTLNAVKGPRVQLVETIMDYHIPTEHVRKFTKNGLQLLNQIRLSSGLSKLTDPGITESSGKVFRLIGSIEAVDLAWNAITEELERFRLEADLAATRLAETKRIREKRQVVVAAQVEVAPQVTTVSPTVEESRASQPEGPTECVICTDEPATTAFIPCGHKNFCHKCATTMMRKEKRACPMCRATATSIVRIFE</sequence>
<keyword evidence="6" id="KW-1185">Reference proteome</keyword>
<evidence type="ECO:0000313" key="6">
    <source>
        <dbReference type="Proteomes" id="UP000192578"/>
    </source>
</evidence>
<dbReference type="GO" id="GO:0003723">
    <property type="term" value="F:RNA binding"/>
    <property type="evidence" value="ECO:0007669"/>
    <property type="project" value="InterPro"/>
</dbReference>
<dbReference type="InterPro" id="IPR001841">
    <property type="entry name" value="Znf_RING"/>
</dbReference>
<keyword evidence="1 3" id="KW-0863">Zinc-finger</keyword>
<dbReference type="PROSITE" id="PS50089">
    <property type="entry name" value="ZF_RING_2"/>
    <property type="match status" value="1"/>
</dbReference>
<dbReference type="Pfam" id="PF13920">
    <property type="entry name" value="zf-C3HC4_3"/>
    <property type="match status" value="1"/>
</dbReference>
<keyword evidence="2" id="KW-0862">Zinc</keyword>
<organism evidence="5 6">
    <name type="scientific">Hypsibius exemplaris</name>
    <name type="common">Freshwater tardigrade</name>
    <dbReference type="NCBI Taxonomy" id="2072580"/>
    <lineage>
        <taxon>Eukaryota</taxon>
        <taxon>Metazoa</taxon>
        <taxon>Ecdysozoa</taxon>
        <taxon>Tardigrada</taxon>
        <taxon>Eutardigrada</taxon>
        <taxon>Parachela</taxon>
        <taxon>Hypsibioidea</taxon>
        <taxon>Hypsibiidae</taxon>
        <taxon>Hypsibius</taxon>
    </lineage>
</organism>
<name>A0A1W0WME5_HYPEX</name>
<dbReference type="InterPro" id="IPR047227">
    <property type="entry name" value="MEX3"/>
</dbReference>
<gene>
    <name evidence="5" type="ORF">BV898_09519</name>
</gene>
<protein>
    <recommendedName>
        <fullName evidence="4">RING-type domain-containing protein</fullName>
    </recommendedName>
</protein>
<evidence type="ECO:0000259" key="4">
    <source>
        <dbReference type="PROSITE" id="PS50089"/>
    </source>
</evidence>
<dbReference type="InterPro" id="IPR013083">
    <property type="entry name" value="Znf_RING/FYVE/PHD"/>
</dbReference>
<proteinExistence type="predicted"/>
<feature type="domain" description="RING-type" evidence="4">
    <location>
        <begin position="527"/>
        <end position="567"/>
    </location>
</feature>
<dbReference type="PANTHER" id="PTHR23285:SF7">
    <property type="entry name" value="LD09246P1"/>
    <property type="match status" value="1"/>
</dbReference>
<comment type="caution">
    <text evidence="5">The sequence shown here is derived from an EMBL/GenBank/DDBJ whole genome shotgun (WGS) entry which is preliminary data.</text>
</comment>
<evidence type="ECO:0000256" key="2">
    <source>
        <dbReference type="ARBA" id="ARBA00022833"/>
    </source>
</evidence>
<dbReference type="SMART" id="SM00184">
    <property type="entry name" value="RING"/>
    <property type="match status" value="1"/>
</dbReference>
<dbReference type="Gene3D" id="3.30.40.10">
    <property type="entry name" value="Zinc/RING finger domain, C3HC4 (zinc finger)"/>
    <property type="match status" value="1"/>
</dbReference>
<reference evidence="6" key="1">
    <citation type="submission" date="2017-01" db="EMBL/GenBank/DDBJ databases">
        <title>Comparative genomics of anhydrobiosis in the tardigrade Hypsibius dujardini.</title>
        <authorList>
            <person name="Yoshida Y."/>
            <person name="Koutsovoulos G."/>
            <person name="Laetsch D."/>
            <person name="Stevens L."/>
            <person name="Kumar S."/>
            <person name="Horikawa D."/>
            <person name="Ishino K."/>
            <person name="Komine S."/>
            <person name="Tomita M."/>
            <person name="Blaxter M."/>
            <person name="Arakawa K."/>
        </authorList>
    </citation>
    <scope>NUCLEOTIDE SEQUENCE [LARGE SCALE GENOMIC DNA]</scope>
    <source>
        <strain evidence="6">Z151</strain>
    </source>
</reference>
<evidence type="ECO:0000313" key="5">
    <source>
        <dbReference type="EMBL" id="OQV16374.1"/>
    </source>
</evidence>
<dbReference type="SUPFAM" id="SSF57850">
    <property type="entry name" value="RING/U-box"/>
    <property type="match status" value="1"/>
</dbReference>
<keyword evidence="1 3" id="KW-0479">Metal-binding</keyword>